<feature type="compositionally biased region" description="Low complexity" evidence="2">
    <location>
        <begin position="539"/>
        <end position="550"/>
    </location>
</feature>
<feature type="compositionally biased region" description="Low complexity" evidence="2">
    <location>
        <begin position="85"/>
        <end position="95"/>
    </location>
</feature>
<feature type="compositionally biased region" description="Gly residues" evidence="2">
    <location>
        <begin position="288"/>
        <end position="310"/>
    </location>
</feature>
<reference evidence="4 5" key="2">
    <citation type="submission" date="2024-10" db="EMBL/GenBank/DDBJ databases">
        <authorList>
            <person name="Ryan C."/>
        </authorList>
    </citation>
    <scope>NUCLEOTIDE SEQUENCE [LARGE SCALE GENOMIC DNA]</scope>
</reference>
<feature type="region of interest" description="Disordered" evidence="2">
    <location>
        <begin position="40"/>
        <end position="96"/>
    </location>
</feature>
<evidence type="ECO:0000313" key="5">
    <source>
        <dbReference type="Proteomes" id="UP001497457"/>
    </source>
</evidence>
<feature type="compositionally biased region" description="Polar residues" evidence="2">
    <location>
        <begin position="205"/>
        <end position="215"/>
    </location>
</feature>
<feature type="region of interest" description="Disordered" evidence="2">
    <location>
        <begin position="565"/>
        <end position="589"/>
    </location>
</feature>
<dbReference type="AlphaFoldDB" id="A0ABC9BYY1"/>
<gene>
    <name evidence="4" type="ORF">URODEC1_LOCUS70318</name>
</gene>
<feature type="compositionally biased region" description="Gly residues" evidence="2">
    <location>
        <begin position="335"/>
        <end position="349"/>
    </location>
</feature>
<dbReference type="SMART" id="SM00343">
    <property type="entry name" value="ZnF_C2HC"/>
    <property type="match status" value="2"/>
</dbReference>
<evidence type="ECO:0000256" key="2">
    <source>
        <dbReference type="SAM" id="MobiDB-lite"/>
    </source>
</evidence>
<dbReference type="Gene3D" id="4.10.60.10">
    <property type="entry name" value="Zinc finger, CCHC-type"/>
    <property type="match status" value="1"/>
</dbReference>
<feature type="compositionally biased region" description="Polar residues" evidence="2">
    <location>
        <begin position="352"/>
        <end position="373"/>
    </location>
</feature>
<dbReference type="SUPFAM" id="SSF57756">
    <property type="entry name" value="Retrovirus zinc finger-like domains"/>
    <property type="match status" value="1"/>
</dbReference>
<protein>
    <recommendedName>
        <fullName evidence="3">CCHC-type domain-containing protein</fullName>
    </recommendedName>
</protein>
<feature type="domain" description="CCHC-type" evidence="3">
    <location>
        <begin position="611"/>
        <end position="624"/>
    </location>
</feature>
<sequence length="1106" mass="119530">MKGRRLKVAPVGEIRRRWASMGVHEISKFSVLAHGVTEDVDEGEWSSSDQSSRGIGDPMHGLRPRGSRSRFWDDDEFISPPATPRSPSLPSTSSLGRRAREAGFLQLDIDDATKALQDPRQQLKILSSSDGSLDRSNHRIKEIVTTLFERRKPPCGVWHGPLPPERTSPAMDLGSCPIKDLRGKGEARRRREIHRPPEKDGGFRISNNQTSSSLGRTGHGSRNKIWVKDGPSWIRVGLKSDVGKFLSRKGSLPLEYRIIAATTATLAADRPSYAAVLRGSAMDQSGRRGSGVQRGGFQGGFNGGRQGGNGAAFQGQFQGDGRPHSGQHSGHQGAFQGGNFGGDGAGGFGQHSSLQGGNFGNFQDANTGGFHGQNQAGMGWNFGAPANNFQGGAIANTSGEAWNGYNTQQGQHQNGSGFMLQNQGSFVHGGSGGFTSNNADGVLAHGRGTGAAFGANQFNTMQGTGTGLGSNENEHGFNPGYGSGRAARGGFRQRGRGRDTGRGRFNGGRAQQQIGAGGGRGQQQVPYGGNRPQTFNNLQPATQQPQQPTQEKNVQVVMPEPAVVPVKTSGQGSSEEKQVGAEEKTQQQVHGGVPMDIEGDAAKGKEKDKWCFRCRTRGHLAAECIAQLFCQVCESDEHVAAKCPIKKRPRPVAHAVGYAVDNLGFCHIPHAPYATTKKDGITALVKVIGGKLTEEELVGHLKRLVPGNFNWDVQLHAPDTWVAPFPSKNELKRTINFGSADLKNGLSLKFEEFEEEEYFGYELPTVWMRVLNLPKVLRTYEVLWAIGTMFGATQRVDMITTRKNSFGRFKVAVLNPKEVPTEMDVVIGTRFFELKFAIEPLEIAQGEANKPTAPKDDGDDEPQGKKDEEMEEKNKKPKHTPDGSLGKNDNVQDSGASASGGPVADGEIENWEDEDDLLDDVGGAKNDHIEEEYAAALAPHNRKIQEEKKVIGGSQIVQPDAAQDMTTKPFDCDMADHGSLVMQPSSQSKLTVPSVAHGPMSDKVTKELKEHCEGKENMEDVVSTSLESATPPTRVHAEMNATPLRRSKRREESVDEDSIQRAARLTAVRNLEIPGGYIQSDVLDSLLGYAAKTGRPTPNLMGVSCP</sequence>
<organism evidence="4 5">
    <name type="scientific">Urochloa decumbens</name>
    <dbReference type="NCBI Taxonomy" id="240449"/>
    <lineage>
        <taxon>Eukaryota</taxon>
        <taxon>Viridiplantae</taxon>
        <taxon>Streptophyta</taxon>
        <taxon>Embryophyta</taxon>
        <taxon>Tracheophyta</taxon>
        <taxon>Spermatophyta</taxon>
        <taxon>Magnoliopsida</taxon>
        <taxon>Liliopsida</taxon>
        <taxon>Poales</taxon>
        <taxon>Poaceae</taxon>
        <taxon>PACMAD clade</taxon>
        <taxon>Panicoideae</taxon>
        <taxon>Panicodae</taxon>
        <taxon>Paniceae</taxon>
        <taxon>Melinidinae</taxon>
        <taxon>Urochloa</taxon>
    </lineage>
</organism>
<feature type="region of interest" description="Disordered" evidence="2">
    <location>
        <begin position="845"/>
        <end position="907"/>
    </location>
</feature>
<dbReference type="PANTHER" id="PTHR33170:SF40">
    <property type="entry name" value="OS04G0557100 PROTEIN"/>
    <property type="match status" value="1"/>
</dbReference>
<evidence type="ECO:0000256" key="1">
    <source>
        <dbReference type="PROSITE-ProRule" id="PRU00047"/>
    </source>
</evidence>
<reference evidence="5" key="1">
    <citation type="submission" date="2024-06" db="EMBL/GenBank/DDBJ databases">
        <authorList>
            <person name="Ryan C."/>
        </authorList>
    </citation>
    <scope>NUCLEOTIDE SEQUENCE [LARGE SCALE GENOMIC DNA]</scope>
</reference>
<feature type="compositionally biased region" description="Polar residues" evidence="2">
    <location>
        <begin position="887"/>
        <end position="897"/>
    </location>
</feature>
<dbReference type="InterPro" id="IPR036875">
    <property type="entry name" value="Znf_CCHC_sf"/>
</dbReference>
<feature type="compositionally biased region" description="Low complexity" evidence="2">
    <location>
        <begin position="311"/>
        <end position="320"/>
    </location>
</feature>
<dbReference type="PROSITE" id="PS50158">
    <property type="entry name" value="ZF_CCHC"/>
    <property type="match status" value="1"/>
</dbReference>
<evidence type="ECO:0000313" key="4">
    <source>
        <dbReference type="EMBL" id="CAL5011144.1"/>
    </source>
</evidence>
<feature type="region of interest" description="Disordered" evidence="2">
    <location>
        <begin position="281"/>
        <end position="373"/>
    </location>
</feature>
<feature type="region of interest" description="Disordered" evidence="2">
    <location>
        <begin position="196"/>
        <end position="222"/>
    </location>
</feature>
<keyword evidence="1" id="KW-0862">Zinc</keyword>
<accession>A0ABC9BYY1</accession>
<dbReference type="EMBL" id="OZ075138">
    <property type="protein sequence ID" value="CAL5011144.1"/>
    <property type="molecule type" value="Genomic_DNA"/>
</dbReference>
<feature type="compositionally biased region" description="Basic and acidic residues" evidence="2">
    <location>
        <begin position="862"/>
        <end position="874"/>
    </location>
</feature>
<keyword evidence="1" id="KW-0479">Metal-binding</keyword>
<name>A0ABC9BYY1_9POAL</name>
<feature type="compositionally biased region" description="Basic and acidic residues" evidence="2">
    <location>
        <begin position="574"/>
        <end position="585"/>
    </location>
</feature>
<feature type="region of interest" description="Disordered" evidence="2">
    <location>
        <begin position="476"/>
        <end position="552"/>
    </location>
</feature>
<dbReference type="InterPro" id="IPR001878">
    <property type="entry name" value="Znf_CCHC"/>
</dbReference>
<evidence type="ECO:0000259" key="3">
    <source>
        <dbReference type="PROSITE" id="PS50158"/>
    </source>
</evidence>
<dbReference type="GO" id="GO:0008270">
    <property type="term" value="F:zinc ion binding"/>
    <property type="evidence" value="ECO:0007669"/>
    <property type="project" value="UniProtKB-KW"/>
</dbReference>
<keyword evidence="5" id="KW-1185">Reference proteome</keyword>
<proteinExistence type="predicted"/>
<dbReference type="Proteomes" id="UP001497457">
    <property type="component" value="Chromosome 28b"/>
</dbReference>
<keyword evidence="1" id="KW-0863">Zinc-finger</keyword>
<dbReference type="PANTHER" id="PTHR33170">
    <property type="entry name" value="DUF4283 DOMAIN-CONTAINING PROTEIN-RELATED"/>
    <property type="match status" value="1"/>
</dbReference>